<gene>
    <name evidence="7" type="ORF">LNKW23_18540</name>
</gene>
<evidence type="ECO:0000256" key="5">
    <source>
        <dbReference type="ARBA" id="ARBA00022970"/>
    </source>
</evidence>
<dbReference type="InterPro" id="IPR027417">
    <property type="entry name" value="P-loop_NTPase"/>
</dbReference>
<dbReference type="InterPro" id="IPR003439">
    <property type="entry name" value="ABC_transporter-like_ATP-bd"/>
</dbReference>
<evidence type="ECO:0000259" key="6">
    <source>
        <dbReference type="PROSITE" id="PS50893"/>
    </source>
</evidence>
<comment type="caution">
    <text evidence="7">The sequence shown here is derived from an EMBL/GenBank/DDBJ whole genome shotgun (WGS) entry which is preliminary data.</text>
</comment>
<accession>A0ABQ6LQ03</accession>
<evidence type="ECO:0000313" key="7">
    <source>
        <dbReference type="EMBL" id="GMG82641.1"/>
    </source>
</evidence>
<reference evidence="7 8" key="1">
    <citation type="submission" date="2023-04" db="EMBL/GenBank/DDBJ databases">
        <title>Marinoamorphus aggregata gen. nov., sp. Nov., isolate from tissue of brittle star Ophioplocus japonicus.</title>
        <authorList>
            <person name="Kawano K."/>
            <person name="Sawayama S."/>
            <person name="Nakagawa S."/>
        </authorList>
    </citation>
    <scope>NUCLEOTIDE SEQUENCE [LARGE SCALE GENOMIC DNA]</scope>
    <source>
        <strain evidence="7 8">NKW23</strain>
    </source>
</reference>
<name>A0ABQ6LQ03_9RHOB</name>
<evidence type="ECO:0000256" key="2">
    <source>
        <dbReference type="ARBA" id="ARBA00022448"/>
    </source>
</evidence>
<keyword evidence="5" id="KW-0029">Amino-acid transport</keyword>
<evidence type="ECO:0000256" key="4">
    <source>
        <dbReference type="ARBA" id="ARBA00022840"/>
    </source>
</evidence>
<proteinExistence type="inferred from homology"/>
<keyword evidence="4 7" id="KW-0067">ATP-binding</keyword>
<keyword evidence="3" id="KW-0547">Nucleotide-binding</keyword>
<dbReference type="InterPro" id="IPR017871">
    <property type="entry name" value="ABC_transporter-like_CS"/>
</dbReference>
<organism evidence="7 8">
    <name type="scientific">Paralimibaculum aggregatum</name>
    <dbReference type="NCBI Taxonomy" id="3036245"/>
    <lineage>
        <taxon>Bacteria</taxon>
        <taxon>Pseudomonadati</taxon>
        <taxon>Pseudomonadota</taxon>
        <taxon>Alphaproteobacteria</taxon>
        <taxon>Rhodobacterales</taxon>
        <taxon>Paracoccaceae</taxon>
        <taxon>Paralimibaculum</taxon>
    </lineage>
</organism>
<dbReference type="SUPFAM" id="SSF52540">
    <property type="entry name" value="P-loop containing nucleoside triphosphate hydrolases"/>
    <property type="match status" value="1"/>
</dbReference>
<dbReference type="InterPro" id="IPR003593">
    <property type="entry name" value="AAA+_ATPase"/>
</dbReference>
<feature type="domain" description="ABC transporter" evidence="6">
    <location>
        <begin position="14"/>
        <end position="240"/>
    </location>
</feature>
<keyword evidence="8" id="KW-1185">Reference proteome</keyword>
<dbReference type="CDD" id="cd03224">
    <property type="entry name" value="ABC_TM1139_LivF_branched"/>
    <property type="match status" value="1"/>
</dbReference>
<dbReference type="PROSITE" id="PS00211">
    <property type="entry name" value="ABC_TRANSPORTER_1"/>
    <property type="match status" value="1"/>
</dbReference>
<dbReference type="Gene3D" id="3.40.50.300">
    <property type="entry name" value="P-loop containing nucleotide triphosphate hydrolases"/>
    <property type="match status" value="1"/>
</dbReference>
<dbReference type="Pfam" id="PF00005">
    <property type="entry name" value="ABC_tran"/>
    <property type="match status" value="1"/>
</dbReference>
<dbReference type="SMART" id="SM00382">
    <property type="entry name" value="AAA"/>
    <property type="match status" value="1"/>
</dbReference>
<dbReference type="InterPro" id="IPR052156">
    <property type="entry name" value="BCAA_Transport_ATP-bd_LivF"/>
</dbReference>
<protein>
    <submittedName>
        <fullName evidence="7">ABC transporter ATP-binding protein</fullName>
    </submittedName>
</protein>
<dbReference type="PANTHER" id="PTHR43820">
    <property type="entry name" value="HIGH-AFFINITY BRANCHED-CHAIN AMINO ACID TRANSPORT ATP-BINDING PROTEIN LIVF"/>
    <property type="match status" value="1"/>
</dbReference>
<dbReference type="EMBL" id="BSYI01000012">
    <property type="protein sequence ID" value="GMG82641.1"/>
    <property type="molecule type" value="Genomic_DNA"/>
</dbReference>
<comment type="similarity">
    <text evidence="1">Belongs to the ABC transporter superfamily.</text>
</comment>
<dbReference type="PANTHER" id="PTHR43820:SF4">
    <property type="entry name" value="HIGH-AFFINITY BRANCHED-CHAIN AMINO ACID TRANSPORT ATP-BINDING PROTEIN LIVF"/>
    <property type="match status" value="1"/>
</dbReference>
<evidence type="ECO:0000313" key="8">
    <source>
        <dbReference type="Proteomes" id="UP001239909"/>
    </source>
</evidence>
<dbReference type="GO" id="GO:0005524">
    <property type="term" value="F:ATP binding"/>
    <property type="evidence" value="ECO:0007669"/>
    <property type="project" value="UniProtKB-KW"/>
</dbReference>
<keyword evidence="2" id="KW-0813">Transport</keyword>
<dbReference type="RefSeq" id="WP_285671428.1">
    <property type="nucleotide sequence ID" value="NZ_BSYI01000012.1"/>
</dbReference>
<dbReference type="PROSITE" id="PS50893">
    <property type="entry name" value="ABC_TRANSPORTER_2"/>
    <property type="match status" value="1"/>
</dbReference>
<evidence type="ECO:0000256" key="1">
    <source>
        <dbReference type="ARBA" id="ARBA00005417"/>
    </source>
</evidence>
<evidence type="ECO:0000256" key="3">
    <source>
        <dbReference type="ARBA" id="ARBA00022741"/>
    </source>
</evidence>
<dbReference type="Proteomes" id="UP001239909">
    <property type="component" value="Unassembled WGS sequence"/>
</dbReference>
<sequence>MSAAAADAATPALLSVEAVSAGYGGATVIDGVSLAISQGEILTVLGKNGMGKTTLMKTIMGFVKAQAGRITLAGEEVTRRPPHAMARAGVAYAPQEFTIFQDLTVEENLRVGVPDDRTFAERVDSLADVFPRMLERLKQRAGTLSGGEQKMLIMSRAVLAQPRLMLIDEISEGLQPTMIDRMAEVLRATRERNGTAVLLVEQHLSFALSVADRFAVLKLGQIVEQGPAGDPGAASVLVHHLKV</sequence>